<keyword evidence="6" id="KW-0378">Hydrolase</keyword>
<evidence type="ECO:0000259" key="10">
    <source>
        <dbReference type="Pfam" id="PF03372"/>
    </source>
</evidence>
<dbReference type="InterPro" id="IPR005135">
    <property type="entry name" value="Endo/exonuclease/phosphatase"/>
</dbReference>
<dbReference type="EMBL" id="CP014224">
    <property type="protein sequence ID" value="ANW95616.1"/>
    <property type="molecule type" value="Genomic_DNA"/>
</dbReference>
<dbReference type="SUPFAM" id="SSF56219">
    <property type="entry name" value="DNase I-like"/>
    <property type="match status" value="1"/>
</dbReference>
<evidence type="ECO:0000313" key="11">
    <source>
        <dbReference type="EMBL" id="ANW95616.1"/>
    </source>
</evidence>
<feature type="transmembrane region" description="Helical" evidence="9">
    <location>
        <begin position="12"/>
        <end position="31"/>
    </location>
</feature>
<evidence type="ECO:0000256" key="7">
    <source>
        <dbReference type="ARBA" id="ARBA00022842"/>
    </source>
</evidence>
<reference evidence="11 12" key="1">
    <citation type="submission" date="2016-02" db="EMBL/GenBank/DDBJ databases">
        <authorList>
            <person name="Wen L."/>
            <person name="He K."/>
            <person name="Yang H."/>
        </authorList>
    </citation>
    <scope>NUCLEOTIDE SEQUENCE [LARGE SCALE GENOMIC DNA]</scope>
    <source>
        <strain evidence="11 12">CZ1127</strain>
    </source>
</reference>
<organism evidence="11 12">
    <name type="scientific">Wenyingzhuangia fucanilytica</name>
    <dbReference type="NCBI Taxonomy" id="1790137"/>
    <lineage>
        <taxon>Bacteria</taxon>
        <taxon>Pseudomonadati</taxon>
        <taxon>Bacteroidota</taxon>
        <taxon>Flavobacteriia</taxon>
        <taxon>Flavobacteriales</taxon>
        <taxon>Flavobacteriaceae</taxon>
        <taxon>Wenyingzhuangia</taxon>
    </lineage>
</organism>
<feature type="domain" description="Endonuclease/exonuclease/phosphatase" evidence="10">
    <location>
        <begin position="102"/>
        <end position="324"/>
    </location>
</feature>
<evidence type="ECO:0000256" key="1">
    <source>
        <dbReference type="ARBA" id="ARBA00001936"/>
    </source>
</evidence>
<dbReference type="Pfam" id="PF03372">
    <property type="entry name" value="Exo_endo_phos"/>
    <property type="match status" value="1"/>
</dbReference>
<dbReference type="GO" id="GO:0016787">
    <property type="term" value="F:hydrolase activity"/>
    <property type="evidence" value="ECO:0007669"/>
    <property type="project" value="UniProtKB-KW"/>
</dbReference>
<dbReference type="InterPro" id="IPR036691">
    <property type="entry name" value="Endo/exonu/phosph_ase_sf"/>
</dbReference>
<dbReference type="Proteomes" id="UP000092967">
    <property type="component" value="Chromosome"/>
</dbReference>
<keyword evidence="7" id="KW-0460">Magnesium</keyword>
<evidence type="ECO:0000256" key="5">
    <source>
        <dbReference type="ARBA" id="ARBA00022763"/>
    </source>
</evidence>
<keyword evidence="9" id="KW-1133">Transmembrane helix</keyword>
<dbReference type="KEGG" id="wfu:AXE80_04690"/>
<feature type="transmembrane region" description="Helical" evidence="9">
    <location>
        <begin position="37"/>
        <end position="61"/>
    </location>
</feature>
<proteinExistence type="predicted"/>
<sequence length="335" mass="39047">MKKLNFFDKLLFFINTVVAVLLLITYVLPFIDPAKYSSIAILSLAYPMLLIINITFVIFWIVKLKFHFILSAICILIGLSHVHDFYAIEGKEIIKEDDVKLLSFNVRQFNRYHWIESPTVKQDICDLINKQQPDIICFQEYINAKGLQLNIPLAYEYKTSASGMAIYSDYKVLNKGAINFKNSSNNIIFADLKIGKEVVRVYNVHLQSFSLDTHKENYGNKDKDALIKRFKTVFKQQSHQIKTLKKHIEECPHRTIVSGDFNNTAFSWNYHEIMENRKDAFVEAGTNFGKSYHYFFPFRIDFILPDNSMEVGKFTTYDVNLSDHYPIMARINLNN</sequence>
<dbReference type="Gene3D" id="3.60.10.10">
    <property type="entry name" value="Endonuclease/exonuclease/phosphatase"/>
    <property type="match status" value="1"/>
</dbReference>
<keyword evidence="5" id="KW-0227">DNA damage</keyword>
<evidence type="ECO:0000256" key="6">
    <source>
        <dbReference type="ARBA" id="ARBA00022801"/>
    </source>
</evidence>
<dbReference type="STRING" id="1790137.AXE80_04690"/>
<evidence type="ECO:0000313" key="12">
    <source>
        <dbReference type="Proteomes" id="UP000092967"/>
    </source>
</evidence>
<evidence type="ECO:0000256" key="9">
    <source>
        <dbReference type="SAM" id="Phobius"/>
    </source>
</evidence>
<keyword evidence="4" id="KW-0479">Metal-binding</keyword>
<comment type="cofactor">
    <cofactor evidence="2">
        <name>Mg(2+)</name>
        <dbReference type="ChEBI" id="CHEBI:18420"/>
    </cofactor>
</comment>
<evidence type="ECO:0000256" key="8">
    <source>
        <dbReference type="ARBA" id="ARBA00023204"/>
    </source>
</evidence>
<dbReference type="OrthoDB" id="635146at2"/>
<dbReference type="RefSeq" id="WP_068824921.1">
    <property type="nucleotide sequence ID" value="NZ_CP014224.1"/>
</dbReference>
<keyword evidence="12" id="KW-1185">Reference proteome</keyword>
<keyword evidence="9" id="KW-0812">Transmembrane</keyword>
<comment type="cofactor">
    <cofactor evidence="1">
        <name>Mn(2+)</name>
        <dbReference type="ChEBI" id="CHEBI:29035"/>
    </cofactor>
</comment>
<keyword evidence="8" id="KW-0234">DNA repair</keyword>
<dbReference type="GO" id="GO:0006281">
    <property type="term" value="P:DNA repair"/>
    <property type="evidence" value="ECO:0007669"/>
    <property type="project" value="UniProtKB-KW"/>
</dbReference>
<evidence type="ECO:0000256" key="2">
    <source>
        <dbReference type="ARBA" id="ARBA00001946"/>
    </source>
</evidence>
<evidence type="ECO:0000256" key="3">
    <source>
        <dbReference type="ARBA" id="ARBA00022722"/>
    </source>
</evidence>
<dbReference type="PANTHER" id="PTHR15822:SF4">
    <property type="entry name" value="TYROSYL-DNA PHOSPHODIESTERASE 2"/>
    <property type="match status" value="1"/>
</dbReference>
<gene>
    <name evidence="11" type="ORF">AXE80_04690</name>
</gene>
<protein>
    <recommendedName>
        <fullName evidence="10">Endonuclease/exonuclease/phosphatase domain-containing protein</fullName>
    </recommendedName>
</protein>
<dbReference type="AlphaFoldDB" id="A0A1B1Y4B2"/>
<dbReference type="GO" id="GO:0046872">
    <property type="term" value="F:metal ion binding"/>
    <property type="evidence" value="ECO:0007669"/>
    <property type="project" value="UniProtKB-KW"/>
</dbReference>
<accession>A0A1B1Y4B2</accession>
<dbReference type="CDD" id="cd09084">
    <property type="entry name" value="EEP-2"/>
    <property type="match status" value="1"/>
</dbReference>
<dbReference type="GO" id="GO:0004518">
    <property type="term" value="F:nuclease activity"/>
    <property type="evidence" value="ECO:0007669"/>
    <property type="project" value="UniProtKB-KW"/>
</dbReference>
<keyword evidence="3" id="KW-0540">Nuclease</keyword>
<feature type="transmembrane region" description="Helical" evidence="9">
    <location>
        <begin position="68"/>
        <end position="88"/>
    </location>
</feature>
<dbReference type="PANTHER" id="PTHR15822">
    <property type="entry name" value="TRAF AND TNF RECEPTOR-ASSOCIATED PROTEIN"/>
    <property type="match status" value="1"/>
</dbReference>
<keyword evidence="9" id="KW-0472">Membrane</keyword>
<evidence type="ECO:0000256" key="4">
    <source>
        <dbReference type="ARBA" id="ARBA00022723"/>
    </source>
</evidence>
<dbReference type="InterPro" id="IPR051547">
    <property type="entry name" value="TDP2-like"/>
</dbReference>
<name>A0A1B1Y4B2_9FLAO</name>